<dbReference type="Proteomes" id="UP000607653">
    <property type="component" value="Unassembled WGS sequence"/>
</dbReference>
<feature type="region of interest" description="Disordered" evidence="1">
    <location>
        <begin position="1"/>
        <end position="37"/>
    </location>
</feature>
<evidence type="ECO:0000313" key="3">
    <source>
        <dbReference type="Proteomes" id="UP000607653"/>
    </source>
</evidence>
<keyword evidence="3" id="KW-1185">Reference proteome</keyword>
<proteinExistence type="predicted"/>
<reference evidence="2 3" key="1">
    <citation type="journal article" date="2020" name="Mol. Biol. Evol.">
        <title>Distinct Expression and Methylation Patterns for Genes with Different Fates following a Single Whole-Genome Duplication in Flowering Plants.</title>
        <authorList>
            <person name="Shi T."/>
            <person name="Rahmani R.S."/>
            <person name="Gugger P.F."/>
            <person name="Wang M."/>
            <person name="Li H."/>
            <person name="Zhang Y."/>
            <person name="Li Z."/>
            <person name="Wang Q."/>
            <person name="Van de Peer Y."/>
            <person name="Marchal K."/>
            <person name="Chen J."/>
        </authorList>
    </citation>
    <scope>NUCLEOTIDE SEQUENCE [LARGE SCALE GENOMIC DNA]</scope>
    <source>
        <tissue evidence="2">Leaf</tissue>
    </source>
</reference>
<feature type="compositionally biased region" description="Polar residues" evidence="1">
    <location>
        <begin position="1"/>
        <end position="11"/>
    </location>
</feature>
<dbReference type="AlphaFoldDB" id="A0A822Y0U0"/>
<comment type="caution">
    <text evidence="2">The sequence shown here is derived from an EMBL/GenBank/DDBJ whole genome shotgun (WGS) entry which is preliminary data.</text>
</comment>
<organism evidence="2 3">
    <name type="scientific">Nelumbo nucifera</name>
    <name type="common">Sacred lotus</name>
    <dbReference type="NCBI Taxonomy" id="4432"/>
    <lineage>
        <taxon>Eukaryota</taxon>
        <taxon>Viridiplantae</taxon>
        <taxon>Streptophyta</taxon>
        <taxon>Embryophyta</taxon>
        <taxon>Tracheophyta</taxon>
        <taxon>Spermatophyta</taxon>
        <taxon>Magnoliopsida</taxon>
        <taxon>Proteales</taxon>
        <taxon>Nelumbonaceae</taxon>
        <taxon>Nelumbo</taxon>
    </lineage>
</organism>
<name>A0A822Y0U0_NELNU</name>
<dbReference type="EMBL" id="DUZY01000002">
    <property type="protein sequence ID" value="DAD25892.1"/>
    <property type="molecule type" value="Genomic_DNA"/>
</dbReference>
<evidence type="ECO:0000256" key="1">
    <source>
        <dbReference type="SAM" id="MobiDB-lite"/>
    </source>
</evidence>
<accession>A0A822Y0U0</accession>
<evidence type="ECO:0000313" key="2">
    <source>
        <dbReference type="EMBL" id="DAD25892.1"/>
    </source>
</evidence>
<protein>
    <submittedName>
        <fullName evidence="2">Uncharacterized protein</fullName>
    </submittedName>
</protein>
<gene>
    <name evidence="2" type="ORF">HUJ06_027360</name>
</gene>
<sequence>MQPPSLHTTFFSPLKQLNYDQQPNSNNCSSLHDSEPPPEFLSHFLDFPVTHEDPPPPNMEKQDQVIAEAEDNEKREGNYQTYLLFFVTGNG</sequence>
<feature type="compositionally biased region" description="Polar residues" evidence="1">
    <location>
        <begin position="18"/>
        <end position="31"/>
    </location>
</feature>